<keyword evidence="2" id="KW-1185">Reference proteome</keyword>
<dbReference type="AlphaFoldDB" id="A0A4P7SL60"/>
<dbReference type="KEGG" id="celz:E5225_06760"/>
<gene>
    <name evidence="1" type="ORF">E5225_06760</name>
</gene>
<dbReference type="EMBL" id="CP039291">
    <property type="protein sequence ID" value="QCB93293.1"/>
    <property type="molecule type" value="Genomic_DNA"/>
</dbReference>
<dbReference type="RefSeq" id="WP_135974243.1">
    <property type="nucleotide sequence ID" value="NZ_CP039291.1"/>
</dbReference>
<proteinExistence type="predicted"/>
<sequence length="206" mass="21401">MPHPGTLANLVPPGEAGQLRRMEDIERTQREMLPAVMKAVGPLIEELQAAQEALAAQQAELVEQTANLAARVTVTASTPTFNTGPIPNDGAWHEYGPDIALTVEVPTGRLVVTVGCGEASMNAGGAAVNAEATFAIAGVAAYGDFSSRSYLTSPDAGVGTPLMTQQAFTVTPGTYTVIGKMRAWGASTVGASVNFRRPYVTVQVTG</sequence>
<reference evidence="1 2" key="1">
    <citation type="submission" date="2019-04" db="EMBL/GenBank/DDBJ databases">
        <title>Isolation and identification of Cellulomonas shaoxiangyii sp. Nov. isolated from feces of the Tibetan antelopes (Pantholops hodgsonii) in the Qinghai-Tibet plateau of China.</title>
        <authorList>
            <person name="Tian Z."/>
        </authorList>
    </citation>
    <scope>NUCLEOTIDE SEQUENCE [LARGE SCALE GENOMIC DNA]</scope>
    <source>
        <strain evidence="1 2">Z28</strain>
    </source>
</reference>
<dbReference type="Proteomes" id="UP000296469">
    <property type="component" value="Chromosome"/>
</dbReference>
<organism evidence="1 2">
    <name type="scientific">Cellulomonas shaoxiangyii</name>
    <dbReference type="NCBI Taxonomy" id="2566013"/>
    <lineage>
        <taxon>Bacteria</taxon>
        <taxon>Bacillati</taxon>
        <taxon>Actinomycetota</taxon>
        <taxon>Actinomycetes</taxon>
        <taxon>Micrococcales</taxon>
        <taxon>Cellulomonadaceae</taxon>
        <taxon>Cellulomonas</taxon>
    </lineage>
</organism>
<name>A0A4P7SL60_9CELL</name>
<evidence type="ECO:0000313" key="1">
    <source>
        <dbReference type="EMBL" id="QCB93293.1"/>
    </source>
</evidence>
<protein>
    <submittedName>
        <fullName evidence="1">Uncharacterized protein</fullName>
    </submittedName>
</protein>
<evidence type="ECO:0000313" key="2">
    <source>
        <dbReference type="Proteomes" id="UP000296469"/>
    </source>
</evidence>
<accession>A0A4P7SL60</accession>